<evidence type="ECO:0000256" key="3">
    <source>
        <dbReference type="ARBA" id="ARBA00022801"/>
    </source>
</evidence>
<protein>
    <recommendedName>
        <fullName evidence="1">RNA helicase</fullName>
        <ecNumber evidence="1">3.6.4.13</ecNumber>
    </recommendedName>
</protein>
<feature type="region of interest" description="Disordered" evidence="10">
    <location>
        <begin position="150"/>
        <end position="300"/>
    </location>
</feature>
<evidence type="ECO:0000256" key="6">
    <source>
        <dbReference type="ARBA" id="ARBA00022884"/>
    </source>
</evidence>
<evidence type="ECO:0000259" key="13">
    <source>
        <dbReference type="PROSITE" id="PS51195"/>
    </source>
</evidence>
<dbReference type="EC" id="3.6.4.13" evidence="1"/>
<reference evidence="14" key="1">
    <citation type="submission" date="2020-11" db="EMBL/GenBank/DDBJ databases">
        <authorList>
            <person name="Tran Van P."/>
        </authorList>
    </citation>
    <scope>NUCLEOTIDE SEQUENCE</scope>
</reference>
<dbReference type="PROSITE" id="PS00039">
    <property type="entry name" value="DEAD_ATP_HELICASE"/>
    <property type="match status" value="1"/>
</dbReference>
<accession>A0A7R9J6H3</accession>
<dbReference type="CDD" id="cd17967">
    <property type="entry name" value="DEADc_DDX3_DDX4"/>
    <property type="match status" value="1"/>
</dbReference>
<evidence type="ECO:0000259" key="12">
    <source>
        <dbReference type="PROSITE" id="PS51194"/>
    </source>
</evidence>
<dbReference type="FunFam" id="3.40.50.300:FF:000008">
    <property type="entry name" value="ATP-dependent RNA helicase RhlB"/>
    <property type="match status" value="1"/>
</dbReference>
<dbReference type="GO" id="GO:0016787">
    <property type="term" value="F:hydrolase activity"/>
    <property type="evidence" value="ECO:0007669"/>
    <property type="project" value="UniProtKB-KW"/>
</dbReference>
<keyword evidence="6" id="KW-0694">RNA-binding</keyword>
<evidence type="ECO:0000256" key="8">
    <source>
        <dbReference type="PROSITE-ProRule" id="PRU00552"/>
    </source>
</evidence>
<dbReference type="InterPro" id="IPR011545">
    <property type="entry name" value="DEAD/DEAH_box_helicase_dom"/>
</dbReference>
<sequence>MKATNIVQECNTILGYKDSDKNAAAAPSDSKREYVALEFDRSNNICGLVQRQPFSVPNYTENAKVVPSSTANAERTFLALKRLKTYLRSTMDQARLNHLAILHVYYKRVDNLDIDALCDEFVKANTYRFAYTDQGRNLGRGRGFVPQTAAIVGKGNGPDEWNETSDITSGYANNSNDYGGRGGNRGRGGRGGERGRRDNDGGFGGSRGHNRDDNEDGGGGRRGGYNRDNDGDGGRRGRGGGRGGYRGGRNDDGEDGGGYRSHRKDDETGDGVGDDGDKKDEKPREIYIPPEPTENEEEMFGDGITSGINFNKYDSIQVKVTGENKPDPIETFEAAGLRQFVVDNVKKSGYLKPTPVQRYALPIVMAGRDLMACAQTGSGKTAAFLLPIVHVLLSDPRDMVIDSEGVEPHAIIISPTRELTIQIHEQARKFSHGSIVRAVVAYGGTAAFHQAKTLMSGCHILVATPGRLMDYVNRGRVRFSSLRFMVLDEADRMLDMGFMPEVERMMNHPTMVPTGQRQTLMFSATFPEDIQRLAAKFLENYLFLAVGIVGGACADVEQRFYQLTKFEKRPKLVELLQEEGVNKTLVFVETKRTADFIASYLSENNFPTTSIHGDRLQREREEALADFKSGRRGVLVATAVAARGLDIKNVAHVVNFDLPKSIDEYVHRIGRTGRVGNRGKATSFYNQEQDSPLARDLVKILKQVRGH</sequence>
<dbReference type="AlphaFoldDB" id="A0A7R9J6H3"/>
<dbReference type="FunFam" id="3.40.50.300:FF:000397">
    <property type="entry name" value="Probable ATP-dependent RNA helicase DDX4"/>
    <property type="match status" value="1"/>
</dbReference>
<dbReference type="InterPro" id="IPR044763">
    <property type="entry name" value="Ded1/Dbp1_DEADc"/>
</dbReference>
<feature type="domain" description="Helicase ATP-binding" evidence="11">
    <location>
        <begin position="361"/>
        <end position="544"/>
    </location>
</feature>
<dbReference type="Pfam" id="PF00270">
    <property type="entry name" value="DEAD"/>
    <property type="match status" value="1"/>
</dbReference>
<dbReference type="Gene3D" id="3.40.50.300">
    <property type="entry name" value="P-loop containing nucleotide triphosphate hydrolases"/>
    <property type="match status" value="2"/>
</dbReference>
<dbReference type="GO" id="GO:0003724">
    <property type="term" value="F:RNA helicase activity"/>
    <property type="evidence" value="ECO:0007669"/>
    <property type="project" value="UniProtKB-EC"/>
</dbReference>
<evidence type="ECO:0000256" key="5">
    <source>
        <dbReference type="ARBA" id="ARBA00022840"/>
    </source>
</evidence>
<dbReference type="PROSITE" id="PS51192">
    <property type="entry name" value="HELICASE_ATP_BIND_1"/>
    <property type="match status" value="1"/>
</dbReference>
<dbReference type="SMART" id="SM00490">
    <property type="entry name" value="HELICc"/>
    <property type="match status" value="1"/>
</dbReference>
<evidence type="ECO:0000259" key="11">
    <source>
        <dbReference type="PROSITE" id="PS51192"/>
    </source>
</evidence>
<keyword evidence="3 9" id="KW-0378">Hydrolase</keyword>
<dbReference type="InterPro" id="IPR001650">
    <property type="entry name" value="Helicase_C-like"/>
</dbReference>
<dbReference type="InterPro" id="IPR027417">
    <property type="entry name" value="P-loop_NTPase"/>
</dbReference>
<dbReference type="PANTHER" id="PTHR47958">
    <property type="entry name" value="ATP-DEPENDENT RNA HELICASE DBP3"/>
    <property type="match status" value="1"/>
</dbReference>
<dbReference type="PROSITE" id="PS51195">
    <property type="entry name" value="Q_MOTIF"/>
    <property type="match status" value="1"/>
</dbReference>
<keyword evidence="4 9" id="KW-0347">Helicase</keyword>
<keyword evidence="5 9" id="KW-0067">ATP-binding</keyword>
<dbReference type="InterPro" id="IPR014001">
    <property type="entry name" value="Helicase_ATP-bd"/>
</dbReference>
<evidence type="ECO:0000256" key="2">
    <source>
        <dbReference type="ARBA" id="ARBA00022741"/>
    </source>
</evidence>
<feature type="short sequence motif" description="Q motif" evidence="8">
    <location>
        <begin position="330"/>
        <end position="358"/>
    </location>
</feature>
<name>A0A7R9J6H3_TIMCA</name>
<dbReference type="GO" id="GO:0031047">
    <property type="term" value="P:regulatory ncRNA-mediated gene silencing"/>
    <property type="evidence" value="ECO:0007669"/>
    <property type="project" value="UniProtKB-ARBA"/>
</dbReference>
<dbReference type="EMBL" id="OE181683">
    <property type="protein sequence ID" value="CAD7573538.1"/>
    <property type="molecule type" value="Genomic_DNA"/>
</dbReference>
<dbReference type="PROSITE" id="PS51194">
    <property type="entry name" value="HELICASE_CTER"/>
    <property type="match status" value="1"/>
</dbReference>
<evidence type="ECO:0000256" key="4">
    <source>
        <dbReference type="ARBA" id="ARBA00022806"/>
    </source>
</evidence>
<comment type="catalytic activity">
    <reaction evidence="7">
        <text>ATP + H2O = ADP + phosphate + H(+)</text>
        <dbReference type="Rhea" id="RHEA:13065"/>
        <dbReference type="ChEBI" id="CHEBI:15377"/>
        <dbReference type="ChEBI" id="CHEBI:15378"/>
        <dbReference type="ChEBI" id="CHEBI:30616"/>
        <dbReference type="ChEBI" id="CHEBI:43474"/>
        <dbReference type="ChEBI" id="CHEBI:456216"/>
        <dbReference type="EC" id="3.6.4.13"/>
    </reaction>
</comment>
<feature type="compositionally biased region" description="Basic and acidic residues" evidence="10">
    <location>
        <begin position="190"/>
        <end position="200"/>
    </location>
</feature>
<proteinExistence type="inferred from homology"/>
<dbReference type="GO" id="GO:0005524">
    <property type="term" value="F:ATP binding"/>
    <property type="evidence" value="ECO:0007669"/>
    <property type="project" value="UniProtKB-KW"/>
</dbReference>
<organism evidence="14">
    <name type="scientific">Timema californicum</name>
    <name type="common">California timema</name>
    <name type="synonym">Walking stick</name>
    <dbReference type="NCBI Taxonomy" id="61474"/>
    <lineage>
        <taxon>Eukaryota</taxon>
        <taxon>Metazoa</taxon>
        <taxon>Ecdysozoa</taxon>
        <taxon>Arthropoda</taxon>
        <taxon>Hexapoda</taxon>
        <taxon>Insecta</taxon>
        <taxon>Pterygota</taxon>
        <taxon>Neoptera</taxon>
        <taxon>Polyneoptera</taxon>
        <taxon>Phasmatodea</taxon>
        <taxon>Timematodea</taxon>
        <taxon>Timematoidea</taxon>
        <taxon>Timematidae</taxon>
        <taxon>Timema</taxon>
    </lineage>
</organism>
<feature type="compositionally biased region" description="Basic and acidic residues" evidence="10">
    <location>
        <begin position="225"/>
        <end position="235"/>
    </location>
</feature>
<evidence type="ECO:0000256" key="9">
    <source>
        <dbReference type="RuleBase" id="RU000492"/>
    </source>
</evidence>
<dbReference type="CDD" id="cd18787">
    <property type="entry name" value="SF2_C_DEAD"/>
    <property type="match status" value="1"/>
</dbReference>
<evidence type="ECO:0000256" key="1">
    <source>
        <dbReference type="ARBA" id="ARBA00012552"/>
    </source>
</evidence>
<evidence type="ECO:0000256" key="7">
    <source>
        <dbReference type="ARBA" id="ARBA00047984"/>
    </source>
</evidence>
<dbReference type="InterPro" id="IPR000629">
    <property type="entry name" value="RNA-helicase_DEAD-box_CS"/>
</dbReference>
<comment type="similarity">
    <text evidence="9">Belongs to the DEAD box helicase family.</text>
</comment>
<dbReference type="InterPro" id="IPR014014">
    <property type="entry name" value="RNA_helicase_DEAD_Q_motif"/>
</dbReference>
<evidence type="ECO:0000313" key="14">
    <source>
        <dbReference type="EMBL" id="CAD7573538.1"/>
    </source>
</evidence>
<feature type="compositionally biased region" description="Polar residues" evidence="10">
    <location>
        <begin position="164"/>
        <end position="175"/>
    </location>
</feature>
<gene>
    <name evidence="14" type="ORF">TCMB3V08_LOCUS6174</name>
</gene>
<dbReference type="SUPFAM" id="SSF52540">
    <property type="entry name" value="P-loop containing nucleoside triphosphate hydrolases"/>
    <property type="match status" value="1"/>
</dbReference>
<evidence type="ECO:0000256" key="10">
    <source>
        <dbReference type="SAM" id="MobiDB-lite"/>
    </source>
</evidence>
<dbReference type="GO" id="GO:0003723">
    <property type="term" value="F:RNA binding"/>
    <property type="evidence" value="ECO:0007669"/>
    <property type="project" value="UniProtKB-KW"/>
</dbReference>
<feature type="domain" description="Helicase C-terminal" evidence="12">
    <location>
        <begin position="568"/>
        <end position="707"/>
    </location>
</feature>
<keyword evidence="2 9" id="KW-0547">Nucleotide-binding</keyword>
<feature type="domain" description="DEAD-box RNA helicase Q" evidence="13">
    <location>
        <begin position="330"/>
        <end position="358"/>
    </location>
</feature>
<feature type="compositionally biased region" description="Basic and acidic residues" evidence="10">
    <location>
        <begin position="275"/>
        <end position="285"/>
    </location>
</feature>
<dbReference type="SMART" id="SM00487">
    <property type="entry name" value="DEXDc"/>
    <property type="match status" value="1"/>
</dbReference>
<dbReference type="Pfam" id="PF00271">
    <property type="entry name" value="Helicase_C"/>
    <property type="match status" value="1"/>
</dbReference>